<organism evidence="2 3">
    <name type="scientific">Bdellovibrio bacteriovorus</name>
    <dbReference type="NCBI Taxonomy" id="959"/>
    <lineage>
        <taxon>Bacteria</taxon>
        <taxon>Pseudomonadati</taxon>
        <taxon>Bdellovibrionota</taxon>
        <taxon>Bdellovibrionia</taxon>
        <taxon>Bdellovibrionales</taxon>
        <taxon>Pseudobdellovibrionaceae</taxon>
        <taxon>Bdellovibrio</taxon>
    </lineage>
</organism>
<sequence>MRLVGFVFFLVLISEYSLADQAATLTCAGERVVLTEKSPYLGEDSRYSQSLFVLSSKDGDESSYTAYFLDVEEDIGGVRHGGAGTLVFTGANSKGGSFQLIISPWQDVGDGTVIHETSRGVITYKHGPLRGKSEPVECVRQ</sequence>
<dbReference type="RefSeq" id="WP_063245126.1">
    <property type="nucleotide sequence ID" value="NZ_LUKF01000020.1"/>
</dbReference>
<dbReference type="Proteomes" id="UP000075391">
    <property type="component" value="Unassembled WGS sequence"/>
</dbReference>
<evidence type="ECO:0000313" key="2">
    <source>
        <dbReference type="EMBL" id="KYG60356.1"/>
    </source>
</evidence>
<reference evidence="2 3" key="1">
    <citation type="submission" date="2016-03" db="EMBL/GenBank/DDBJ databases">
        <authorList>
            <person name="Ploux O."/>
        </authorList>
    </citation>
    <scope>NUCLEOTIDE SEQUENCE [LARGE SCALE GENOMIC DNA]</scope>
    <source>
        <strain evidence="2 3">BER2</strain>
    </source>
</reference>
<evidence type="ECO:0000313" key="3">
    <source>
        <dbReference type="Proteomes" id="UP000075391"/>
    </source>
</evidence>
<evidence type="ECO:0000256" key="1">
    <source>
        <dbReference type="SAM" id="SignalP"/>
    </source>
</evidence>
<accession>A0A150WBN3</accession>
<protein>
    <submittedName>
        <fullName evidence="2">Uncharacterized protein</fullName>
    </submittedName>
</protein>
<dbReference type="AlphaFoldDB" id="A0A150WBN3"/>
<keyword evidence="1" id="KW-0732">Signal</keyword>
<gene>
    <name evidence="2" type="ORF">AZI85_12850</name>
</gene>
<dbReference type="OrthoDB" id="9825959at2"/>
<dbReference type="EMBL" id="LUKF01000020">
    <property type="protein sequence ID" value="KYG60356.1"/>
    <property type="molecule type" value="Genomic_DNA"/>
</dbReference>
<proteinExistence type="predicted"/>
<feature type="chain" id="PRO_5007572645" evidence="1">
    <location>
        <begin position="20"/>
        <end position="141"/>
    </location>
</feature>
<name>A0A150WBN3_BDEBC</name>
<comment type="caution">
    <text evidence="2">The sequence shown here is derived from an EMBL/GenBank/DDBJ whole genome shotgun (WGS) entry which is preliminary data.</text>
</comment>
<feature type="signal peptide" evidence="1">
    <location>
        <begin position="1"/>
        <end position="19"/>
    </location>
</feature>